<proteinExistence type="predicted"/>
<dbReference type="AlphaFoldDB" id="A0ABD3AQD2"/>
<dbReference type="EMBL" id="JBJUIK010000003">
    <property type="protein sequence ID" value="KAL3533429.1"/>
    <property type="molecule type" value="Genomic_DNA"/>
</dbReference>
<organism evidence="2 3">
    <name type="scientific">Cinchona calisaya</name>
    <dbReference type="NCBI Taxonomy" id="153742"/>
    <lineage>
        <taxon>Eukaryota</taxon>
        <taxon>Viridiplantae</taxon>
        <taxon>Streptophyta</taxon>
        <taxon>Embryophyta</taxon>
        <taxon>Tracheophyta</taxon>
        <taxon>Spermatophyta</taxon>
        <taxon>Magnoliopsida</taxon>
        <taxon>eudicotyledons</taxon>
        <taxon>Gunneridae</taxon>
        <taxon>Pentapetalae</taxon>
        <taxon>asterids</taxon>
        <taxon>lamiids</taxon>
        <taxon>Gentianales</taxon>
        <taxon>Rubiaceae</taxon>
        <taxon>Cinchonoideae</taxon>
        <taxon>Cinchoneae</taxon>
        <taxon>Cinchona</taxon>
    </lineage>
</organism>
<dbReference type="Proteomes" id="UP001630127">
    <property type="component" value="Unassembled WGS sequence"/>
</dbReference>
<comment type="caution">
    <text evidence="2">The sequence shown here is derived from an EMBL/GenBank/DDBJ whole genome shotgun (WGS) entry which is preliminary data.</text>
</comment>
<reference evidence="2 3" key="1">
    <citation type="submission" date="2024-11" db="EMBL/GenBank/DDBJ databases">
        <title>A near-complete genome assembly of Cinchona calisaya.</title>
        <authorList>
            <person name="Lian D.C."/>
            <person name="Zhao X.W."/>
            <person name="Wei L."/>
        </authorList>
    </citation>
    <scope>NUCLEOTIDE SEQUENCE [LARGE SCALE GENOMIC DNA]</scope>
    <source>
        <tissue evidence="2">Nenye</tissue>
    </source>
</reference>
<keyword evidence="3" id="KW-1185">Reference proteome</keyword>
<gene>
    <name evidence="2" type="ORF">ACH5RR_006950</name>
</gene>
<accession>A0ABD3AQD2</accession>
<evidence type="ECO:0000313" key="3">
    <source>
        <dbReference type="Proteomes" id="UP001630127"/>
    </source>
</evidence>
<feature type="region of interest" description="Disordered" evidence="1">
    <location>
        <begin position="1"/>
        <end position="27"/>
    </location>
</feature>
<evidence type="ECO:0000313" key="2">
    <source>
        <dbReference type="EMBL" id="KAL3533429.1"/>
    </source>
</evidence>
<name>A0ABD3AQD2_9GENT</name>
<sequence>MVKQNVENNVWQPKTSGKGSSGLTAADKSQVSVVHGVLKNLTERKVAGDDVEKASNNHTFIEFNNILVEQHVLVVEVDRASFEVSMVVMGHDNGGIALEYQTTLPPKLV</sequence>
<protein>
    <submittedName>
        <fullName evidence="2">Uncharacterized protein</fullName>
    </submittedName>
</protein>
<evidence type="ECO:0000256" key="1">
    <source>
        <dbReference type="SAM" id="MobiDB-lite"/>
    </source>
</evidence>